<accession>A0A7U0GBB9</accession>
<evidence type="ECO:0000256" key="3">
    <source>
        <dbReference type="ARBA" id="ARBA00012180"/>
    </source>
</evidence>
<dbReference type="InterPro" id="IPR036397">
    <property type="entry name" value="RNaseH_sf"/>
</dbReference>
<reference evidence="9 10" key="1">
    <citation type="submission" date="2020-12" db="EMBL/GenBank/DDBJ databases">
        <title>Genomic characterization of four novel bacteriophages infecting Klebsiella pneumoniae.</title>
        <authorList>
            <person name="Estrada Bonilla B."/>
            <person name="Costa A.R."/>
            <person name="van Rossum T."/>
            <person name="Hagedoorn S."/>
            <person name="Wallinga H."/>
            <person name="Xiao M."/>
            <person name="Song W."/>
            <person name="Haas P.-J."/>
            <person name="Nobrega F.L."/>
            <person name="Brouns S.J.J."/>
        </authorList>
    </citation>
    <scope>NUCLEOTIDE SEQUENCE [LARGE SCALE GENOMIC DNA]</scope>
</reference>
<comment type="similarity">
    <text evidence="2">Belongs to the RNase H family.</text>
</comment>
<dbReference type="PROSITE" id="PS50879">
    <property type="entry name" value="RNASE_H_1"/>
    <property type="match status" value="1"/>
</dbReference>
<dbReference type="EMBL" id="MW394391">
    <property type="protein sequence ID" value="QQV92033.1"/>
    <property type="molecule type" value="Genomic_DNA"/>
</dbReference>
<keyword evidence="5" id="KW-0479">Metal-binding</keyword>
<evidence type="ECO:0000256" key="4">
    <source>
        <dbReference type="ARBA" id="ARBA00022722"/>
    </source>
</evidence>
<dbReference type="PANTHER" id="PTHR10642">
    <property type="entry name" value="RIBONUCLEASE H1"/>
    <property type="match status" value="1"/>
</dbReference>
<keyword evidence="7" id="KW-0378">Hydrolase</keyword>
<keyword evidence="6" id="KW-0255">Endonuclease</keyword>
<evidence type="ECO:0000256" key="7">
    <source>
        <dbReference type="ARBA" id="ARBA00022801"/>
    </source>
</evidence>
<evidence type="ECO:0000256" key="1">
    <source>
        <dbReference type="ARBA" id="ARBA00000077"/>
    </source>
</evidence>
<dbReference type="Proteomes" id="UP000596381">
    <property type="component" value="Segment"/>
</dbReference>
<gene>
    <name evidence="9" type="ORF">vBKpMFBKp24_345</name>
</gene>
<dbReference type="InterPro" id="IPR050092">
    <property type="entry name" value="RNase_H"/>
</dbReference>
<keyword evidence="4" id="KW-0540">Nuclease</keyword>
<dbReference type="Gene3D" id="3.30.420.10">
    <property type="entry name" value="Ribonuclease H-like superfamily/Ribonuclease H"/>
    <property type="match status" value="1"/>
</dbReference>
<sequence>MTIEQSWEGEFPEKGTFSLVLYCDGGSNTQTLLSGWGIHGYMFPVSDSKEAKIKKAKGAFTNIGYVDGRQHRCKDVELPPGKDPSFSGQVDRDFWITHADDNKNVKPVNPTHFIDAYGGQYKTSNNFTELMGMLNSLEIVKKYQPKEVSILADSKYVLEGLLINRRNWERNGWLTTERKPVQNKDLWVLITTLFDELVAEGQSRMLFGYIPGHSGFTGNERADYNANRGMILERDEPGKTVYLVSDRKGYTQNSKTSNRLLEQRWWYALTDRTHYTVDYDPRHVYFFGNHGNDTEVDMIGKATATAKVAILFAKEKEPVLELLGDFLKRRYYDGTQIMTLGHLENILNADRYVSLIQDKQSVLWDDAEKSTIRSPDKVPLIEELRPTFLGFRLLTRFENLLTILGYAFTGKGNSVITDITEHCVQTTQEGKKKPVTKPTEAMDPPNKAITVPVNYKLANGTEGNVKVKLKLGQDIPLRNTINALASEDLRLRVITWPDGTRAFRYATLLEVEGDTLFTASLNSNLFEITGKL</sequence>
<name>A0A7U0GBB9_9CAUD</name>
<evidence type="ECO:0000313" key="10">
    <source>
        <dbReference type="Proteomes" id="UP000596381"/>
    </source>
</evidence>
<keyword evidence="10" id="KW-1185">Reference proteome</keyword>
<evidence type="ECO:0000259" key="8">
    <source>
        <dbReference type="PROSITE" id="PS50879"/>
    </source>
</evidence>
<dbReference type="GO" id="GO:0004523">
    <property type="term" value="F:RNA-DNA hybrid ribonuclease activity"/>
    <property type="evidence" value="ECO:0007669"/>
    <property type="project" value="UniProtKB-EC"/>
</dbReference>
<dbReference type="Pfam" id="PF00075">
    <property type="entry name" value="RNase_H"/>
    <property type="match status" value="1"/>
</dbReference>
<comment type="catalytic activity">
    <reaction evidence="1">
        <text>Endonucleolytic cleavage to 5'-phosphomonoester.</text>
        <dbReference type="EC" id="3.1.26.4"/>
    </reaction>
</comment>
<protein>
    <recommendedName>
        <fullName evidence="3">ribonuclease H</fullName>
        <ecNumber evidence="3">3.1.26.4</ecNumber>
    </recommendedName>
</protein>
<dbReference type="SUPFAM" id="SSF53098">
    <property type="entry name" value="Ribonuclease H-like"/>
    <property type="match status" value="1"/>
</dbReference>
<dbReference type="GO" id="GO:0046872">
    <property type="term" value="F:metal ion binding"/>
    <property type="evidence" value="ECO:0007669"/>
    <property type="project" value="UniProtKB-KW"/>
</dbReference>
<dbReference type="GO" id="GO:0043137">
    <property type="term" value="P:DNA replication, removal of RNA primer"/>
    <property type="evidence" value="ECO:0007669"/>
    <property type="project" value="TreeGrafter"/>
</dbReference>
<evidence type="ECO:0000256" key="5">
    <source>
        <dbReference type="ARBA" id="ARBA00022723"/>
    </source>
</evidence>
<organism evidence="9 10">
    <name type="scientific">Klebsiella phage vB_KpM_FBKp24</name>
    <dbReference type="NCBI Taxonomy" id="2801834"/>
    <lineage>
        <taxon>Viruses</taxon>
        <taxon>Duplodnaviria</taxon>
        <taxon>Heunggongvirae</taxon>
        <taxon>Uroviricota</taxon>
        <taxon>Caudoviricetes</taxon>
        <taxon>Chimalliviridae</taxon>
        <taxon>Maaswegvirus</taxon>
        <taxon>Maaswegvirus Kp24</taxon>
    </lineage>
</organism>
<dbReference type="PANTHER" id="PTHR10642:SF26">
    <property type="entry name" value="RIBONUCLEASE H1"/>
    <property type="match status" value="1"/>
</dbReference>
<proteinExistence type="inferred from homology"/>
<dbReference type="EC" id="3.1.26.4" evidence="3"/>
<dbReference type="InterPro" id="IPR012337">
    <property type="entry name" value="RNaseH-like_sf"/>
</dbReference>
<evidence type="ECO:0000313" key="9">
    <source>
        <dbReference type="EMBL" id="QQV92033.1"/>
    </source>
</evidence>
<evidence type="ECO:0000256" key="6">
    <source>
        <dbReference type="ARBA" id="ARBA00022759"/>
    </source>
</evidence>
<feature type="domain" description="RNase H type-1" evidence="8">
    <location>
        <begin position="106"/>
        <end position="231"/>
    </location>
</feature>
<dbReference type="InterPro" id="IPR002156">
    <property type="entry name" value="RNaseH_domain"/>
</dbReference>
<dbReference type="GO" id="GO:0003676">
    <property type="term" value="F:nucleic acid binding"/>
    <property type="evidence" value="ECO:0007669"/>
    <property type="project" value="InterPro"/>
</dbReference>
<evidence type="ECO:0000256" key="2">
    <source>
        <dbReference type="ARBA" id="ARBA00005300"/>
    </source>
</evidence>